<dbReference type="OrthoDB" id="9798386at2"/>
<dbReference type="GO" id="GO:0004252">
    <property type="term" value="F:serine-type endopeptidase activity"/>
    <property type="evidence" value="ECO:0007669"/>
    <property type="project" value="UniProtKB-UniRule"/>
</dbReference>
<feature type="active site" description="Charge relay system" evidence="5 6">
    <location>
        <position position="245"/>
    </location>
</feature>
<dbReference type="InterPro" id="IPR000209">
    <property type="entry name" value="Peptidase_S8/S53_dom"/>
</dbReference>
<dbReference type="PANTHER" id="PTHR43806:SF11">
    <property type="entry name" value="CEREVISIN-RELATED"/>
    <property type="match status" value="1"/>
</dbReference>
<dbReference type="InterPro" id="IPR023828">
    <property type="entry name" value="Peptidase_S8_Ser-AS"/>
</dbReference>
<reference evidence="10" key="1">
    <citation type="submission" date="2019-07" db="EMBL/GenBank/DDBJ databases">
        <title>Chitinimonas sp. nov., isolated from Ny-Alesund, arctica soil.</title>
        <authorList>
            <person name="Xu Q."/>
            <person name="Peng F."/>
        </authorList>
    </citation>
    <scope>NUCLEOTIDE SEQUENCE [LARGE SCALE GENOMIC DNA]</scope>
    <source>
        <strain evidence="10">R3-44</strain>
    </source>
</reference>
<dbReference type="GO" id="GO:0006508">
    <property type="term" value="P:proteolysis"/>
    <property type="evidence" value="ECO:0007669"/>
    <property type="project" value="UniProtKB-KW"/>
</dbReference>
<feature type="signal peptide" evidence="7">
    <location>
        <begin position="1"/>
        <end position="29"/>
    </location>
</feature>
<dbReference type="EMBL" id="CP041730">
    <property type="protein sequence ID" value="QDQ27217.1"/>
    <property type="molecule type" value="Genomic_DNA"/>
</dbReference>
<evidence type="ECO:0000256" key="3">
    <source>
        <dbReference type="ARBA" id="ARBA00022801"/>
    </source>
</evidence>
<feature type="active site" description="Charge relay system" evidence="5 6">
    <location>
        <position position="438"/>
    </location>
</feature>
<keyword evidence="10" id="KW-1185">Reference proteome</keyword>
<dbReference type="RefSeq" id="WP_144278610.1">
    <property type="nucleotide sequence ID" value="NZ_CP041730.1"/>
</dbReference>
<feature type="active site" description="Charge relay system" evidence="5 6">
    <location>
        <position position="175"/>
    </location>
</feature>
<gene>
    <name evidence="9" type="ORF">FNU76_13065</name>
</gene>
<dbReference type="PANTHER" id="PTHR43806">
    <property type="entry name" value="PEPTIDASE S8"/>
    <property type="match status" value="1"/>
</dbReference>
<evidence type="ECO:0000256" key="2">
    <source>
        <dbReference type="ARBA" id="ARBA00022670"/>
    </source>
</evidence>
<dbReference type="SUPFAM" id="SSF52743">
    <property type="entry name" value="Subtilisin-like"/>
    <property type="match status" value="1"/>
</dbReference>
<keyword evidence="4 6" id="KW-0720">Serine protease</keyword>
<protein>
    <submittedName>
        <fullName evidence="9">S8 family serine peptidase</fullName>
    </submittedName>
</protein>
<dbReference type="InterPro" id="IPR036852">
    <property type="entry name" value="Peptidase_S8/S53_dom_sf"/>
</dbReference>
<keyword evidence="3 6" id="KW-0378">Hydrolase</keyword>
<sequence>MNRRTKRISLYKKYSIILSLALAMQAATGDPSTPADSNYLGTTNEIVIWYKNANSLDALTETTSKTNTSKIHAAAIRHGRKMELLNANEFGRTIWKLDRYIFNADAEILAAEIKKSDSRISSAQPNYRMLAPQSMTPNDPNWSAQWNMQNSLVGINAPAAWDLSTGAGVIVGVSDTGYRPHPDFNSNLIQGMDFIMAEVIGRDGQVGWPDVKASRTHYPVFGDRDRDATDMGDYHLSWPRDSSWHGTCLIGIIASKTNNGTGNAGIAYDAKILPLRVAGWQGASDTDLADSIYWAVGGGVKGRQYHMGQPVDFTLEKNRTLARVINVSMRRSGACAENVQWAINEARKAGAVVIAAAGNDNQDVSGNTPANCDGVITVAALEPSGARASYSNFGSKVDIAAPGGAFINNSVRDAIVTPSNDGKTTPGKDNYSYEVGTSLAAPHVSGVVALMLLANPNLSPDQVETILKATSHRFVGSCAGCGAGMLDAYSAVLAAKGMFIRPFTANATGTNLDTSRPSLNVTLNVEQSDIGKTGNIYIQAVTKNGSSYFLLPTGWVSSEISAPLPYRITTLGTHEIPVLTGSQLPFQVADLKIYAGYGLNEYDFVTNRRHGLLYAFADTQPTTCSLTVAPSVIAKGAEFSYTVGGANLPNNAQVFWYGTKDGVADANGDLQGNISVFPTAYRFVSQAGQKGKYVRYLQIRNSIGETVCTTNAVSTEMLAAPTCTLSSSPAVVPAGKPYSYAINGANLPPNSEAYVFGTKNGIPDVSGAFFSTLVALPADYAYTNQQGWAGTYHRYMEIRQGGVTICKTNTVSNTLQ</sequence>
<accession>A0A516SGC3</accession>
<keyword evidence="7" id="KW-0732">Signal</keyword>
<evidence type="ECO:0000256" key="6">
    <source>
        <dbReference type="PROSITE-ProRule" id="PRU01240"/>
    </source>
</evidence>
<feature type="domain" description="Peptidase S8/S53" evidence="8">
    <location>
        <begin position="166"/>
        <end position="471"/>
    </location>
</feature>
<evidence type="ECO:0000256" key="7">
    <source>
        <dbReference type="SAM" id="SignalP"/>
    </source>
</evidence>
<evidence type="ECO:0000256" key="4">
    <source>
        <dbReference type="ARBA" id="ARBA00022825"/>
    </source>
</evidence>
<dbReference type="InterPro" id="IPR015500">
    <property type="entry name" value="Peptidase_S8_subtilisin-rel"/>
</dbReference>
<evidence type="ECO:0000259" key="8">
    <source>
        <dbReference type="Pfam" id="PF00082"/>
    </source>
</evidence>
<dbReference type="PRINTS" id="PR00723">
    <property type="entry name" value="SUBTILISIN"/>
</dbReference>
<organism evidence="9 10">
    <name type="scientific">Chitinimonas arctica</name>
    <dbReference type="NCBI Taxonomy" id="2594795"/>
    <lineage>
        <taxon>Bacteria</taxon>
        <taxon>Pseudomonadati</taxon>
        <taxon>Pseudomonadota</taxon>
        <taxon>Betaproteobacteria</taxon>
        <taxon>Neisseriales</taxon>
        <taxon>Chitinibacteraceae</taxon>
        <taxon>Chitinimonas</taxon>
    </lineage>
</organism>
<dbReference type="PROSITE" id="PS51892">
    <property type="entry name" value="SUBTILASE"/>
    <property type="match status" value="1"/>
</dbReference>
<name>A0A516SGC3_9NEIS</name>
<evidence type="ECO:0000256" key="1">
    <source>
        <dbReference type="ARBA" id="ARBA00011073"/>
    </source>
</evidence>
<dbReference type="InterPro" id="IPR050131">
    <property type="entry name" value="Peptidase_S8_subtilisin-like"/>
</dbReference>
<comment type="similarity">
    <text evidence="1 6">Belongs to the peptidase S8 family.</text>
</comment>
<evidence type="ECO:0000256" key="5">
    <source>
        <dbReference type="PIRSR" id="PIRSR615500-1"/>
    </source>
</evidence>
<dbReference type="AlphaFoldDB" id="A0A516SGC3"/>
<evidence type="ECO:0000313" key="9">
    <source>
        <dbReference type="EMBL" id="QDQ27217.1"/>
    </source>
</evidence>
<feature type="chain" id="PRO_5022007674" evidence="7">
    <location>
        <begin position="30"/>
        <end position="816"/>
    </location>
</feature>
<dbReference type="Gene3D" id="3.40.50.200">
    <property type="entry name" value="Peptidase S8/S53 domain"/>
    <property type="match status" value="1"/>
</dbReference>
<evidence type="ECO:0000313" key="10">
    <source>
        <dbReference type="Proteomes" id="UP000317550"/>
    </source>
</evidence>
<dbReference type="KEGG" id="cari:FNU76_13065"/>
<dbReference type="Pfam" id="PF00082">
    <property type="entry name" value="Peptidase_S8"/>
    <property type="match status" value="1"/>
</dbReference>
<dbReference type="PROSITE" id="PS00138">
    <property type="entry name" value="SUBTILASE_SER"/>
    <property type="match status" value="1"/>
</dbReference>
<proteinExistence type="inferred from homology"/>
<keyword evidence="2 6" id="KW-0645">Protease</keyword>
<dbReference type="Proteomes" id="UP000317550">
    <property type="component" value="Chromosome"/>
</dbReference>